<dbReference type="AlphaFoldDB" id="A0A1G4JWU4"/>
<organism evidence="6 7">
    <name type="scientific">Lachancea nothofagi CBS 11611</name>
    <dbReference type="NCBI Taxonomy" id="1266666"/>
    <lineage>
        <taxon>Eukaryota</taxon>
        <taxon>Fungi</taxon>
        <taxon>Dikarya</taxon>
        <taxon>Ascomycota</taxon>
        <taxon>Saccharomycotina</taxon>
        <taxon>Saccharomycetes</taxon>
        <taxon>Saccharomycetales</taxon>
        <taxon>Saccharomycetaceae</taxon>
        <taxon>Lachancea</taxon>
    </lineage>
</organism>
<dbReference type="InterPro" id="IPR011990">
    <property type="entry name" value="TPR-like_helical_dom_sf"/>
</dbReference>
<evidence type="ECO:0000256" key="1">
    <source>
        <dbReference type="ARBA" id="ARBA00004123"/>
    </source>
</evidence>
<dbReference type="GO" id="GO:0000243">
    <property type="term" value="C:commitment complex"/>
    <property type="evidence" value="ECO:0007669"/>
    <property type="project" value="TreeGrafter"/>
</dbReference>
<dbReference type="InterPro" id="IPR059164">
    <property type="entry name" value="HAT_PRP39_C"/>
</dbReference>
<dbReference type="GO" id="GO:0000395">
    <property type="term" value="P:mRNA 5'-splice site recognition"/>
    <property type="evidence" value="ECO:0007669"/>
    <property type="project" value="TreeGrafter"/>
</dbReference>
<keyword evidence="3" id="KW-0677">Repeat</keyword>
<dbReference type="GO" id="GO:0005685">
    <property type="term" value="C:U1 snRNP"/>
    <property type="evidence" value="ECO:0007669"/>
    <property type="project" value="TreeGrafter"/>
</dbReference>
<comment type="subcellular location">
    <subcellularLocation>
        <location evidence="1">Nucleus</location>
    </subcellularLocation>
</comment>
<accession>A0A1G4JWU4</accession>
<keyword evidence="5" id="KW-0539">Nucleus</keyword>
<evidence type="ECO:0000256" key="3">
    <source>
        <dbReference type="ARBA" id="ARBA00022737"/>
    </source>
</evidence>
<dbReference type="PANTHER" id="PTHR17204:SF23">
    <property type="entry name" value="U1 SMALL NUCLEAR RIBONUCLEOPROTEIN COMPONENT PRP42"/>
    <property type="match status" value="1"/>
</dbReference>
<dbReference type="EMBL" id="LT598451">
    <property type="protein sequence ID" value="SCU95573.1"/>
    <property type="molecule type" value="Genomic_DNA"/>
</dbReference>
<reference evidence="7" key="1">
    <citation type="submission" date="2016-03" db="EMBL/GenBank/DDBJ databases">
        <authorList>
            <person name="Devillers Hugo."/>
        </authorList>
    </citation>
    <scope>NUCLEOTIDE SEQUENCE [LARGE SCALE GENOMIC DNA]</scope>
</reference>
<keyword evidence="7" id="KW-1185">Reference proteome</keyword>
<dbReference type="Pfam" id="PF23241">
    <property type="entry name" value="HAT_PRP39_C"/>
    <property type="match status" value="1"/>
</dbReference>
<dbReference type="Proteomes" id="UP000189911">
    <property type="component" value="Chromosome E"/>
</dbReference>
<dbReference type="Gene3D" id="1.25.40.10">
    <property type="entry name" value="Tetratricopeptide repeat domain"/>
    <property type="match status" value="2"/>
</dbReference>
<keyword evidence="4" id="KW-0508">mRNA splicing</keyword>
<protein>
    <submittedName>
        <fullName evidence="6">LANO_0E10748g1_1</fullName>
    </submittedName>
</protein>
<dbReference type="PANTHER" id="PTHR17204">
    <property type="entry name" value="PRE-MRNA PROCESSING PROTEIN PRP39-RELATED"/>
    <property type="match status" value="1"/>
</dbReference>
<evidence type="ECO:0000313" key="6">
    <source>
        <dbReference type="EMBL" id="SCU95573.1"/>
    </source>
</evidence>
<proteinExistence type="predicted"/>
<gene>
    <name evidence="6" type="ORF">LANO_0E10748G</name>
</gene>
<dbReference type="SUPFAM" id="SSF48452">
    <property type="entry name" value="TPR-like"/>
    <property type="match status" value="1"/>
</dbReference>
<sequence length="540" mass="63916">MDDPLDDVLDENFAKFSLNVSRLPLALSHWEDLLNYLIEKASPLKKTINKELLKLIRNTYGSFFTYFPFLENYSVDYGLLEYKLGNIKEMHAAFVSALQRHNNTSLLLWLEYLKICNEVVIDNKQLFRKYELAESCIGLHFYSGEFWEMYLDQIKLRCTSNSRYLVILRKTLELPIYSYSKFYALWLQAIDEMNDVKQLTMMVPELEVSRKMKIAVRGSGRKGPQLQEAKKHLRKFTKELYMVNQHRTLEIYNLFEANIKTQFYCSAETLIEKSEIAAWWKYLDYSINNGVDKLIHVNFQRALLPLAHYEMVWIKYSLWLIESSQDFVSAKSVLSLGLRLSHKKAKIMERLSVLSIKLGHFDDLLTLFKQALEAFDNRIEETDDFELFTDYLHFTLFMEKCINDNFQARSVCYENNPLKIVMGRLSYGGNKKGQEELLHMVCQMYTRFSKNDLEEQIFQPIIDQGWSYYLDNAKFWYEYCHRIWIDQDTSYLDKRRHIVEKILPIGAKQKSSANQGIISFCETYLPEDLDSCYEHCQKTN</sequence>
<name>A0A1G4JWU4_9SACH</name>
<evidence type="ECO:0000256" key="5">
    <source>
        <dbReference type="ARBA" id="ARBA00023242"/>
    </source>
</evidence>
<evidence type="ECO:0000256" key="2">
    <source>
        <dbReference type="ARBA" id="ARBA00022664"/>
    </source>
</evidence>
<dbReference type="OrthoDB" id="10265668at2759"/>
<dbReference type="GO" id="GO:0030627">
    <property type="term" value="F:pre-mRNA 5'-splice site binding"/>
    <property type="evidence" value="ECO:0007669"/>
    <property type="project" value="TreeGrafter"/>
</dbReference>
<evidence type="ECO:0000256" key="4">
    <source>
        <dbReference type="ARBA" id="ARBA00023187"/>
    </source>
</evidence>
<dbReference type="GO" id="GO:0071004">
    <property type="term" value="C:U2-type prespliceosome"/>
    <property type="evidence" value="ECO:0007669"/>
    <property type="project" value="TreeGrafter"/>
</dbReference>
<evidence type="ECO:0000313" key="7">
    <source>
        <dbReference type="Proteomes" id="UP000189911"/>
    </source>
</evidence>
<keyword evidence="2" id="KW-0507">mRNA processing</keyword>
<dbReference type="Pfam" id="PF23240">
    <property type="entry name" value="HAT_PRP39_N"/>
    <property type="match status" value="1"/>
</dbReference>